<comment type="caution">
    <text evidence="1">The sequence shown here is derived from an EMBL/GenBank/DDBJ whole genome shotgun (WGS) entry which is preliminary data.</text>
</comment>
<name>A0AA94HV43_DESDE</name>
<sequence length="73" mass="8345">MSGGKKFGALGFFVCRLAAGRNRKVPGRVRSERNRVKNQGGERIVPRPDLSFFMFRLRLARGKRDRVQVHGVF</sequence>
<organism evidence="1 2">
    <name type="scientific">Desulfovibrio desulfuricans</name>
    <dbReference type="NCBI Taxonomy" id="876"/>
    <lineage>
        <taxon>Bacteria</taxon>
        <taxon>Pseudomonadati</taxon>
        <taxon>Thermodesulfobacteriota</taxon>
        <taxon>Desulfovibrionia</taxon>
        <taxon>Desulfovibrionales</taxon>
        <taxon>Desulfovibrionaceae</taxon>
        <taxon>Desulfovibrio</taxon>
    </lineage>
</organism>
<dbReference type="EMBL" id="FPIW01000077">
    <property type="protein sequence ID" value="SFW71399.1"/>
    <property type="molecule type" value="Genomic_DNA"/>
</dbReference>
<evidence type="ECO:0000313" key="2">
    <source>
        <dbReference type="Proteomes" id="UP000182680"/>
    </source>
</evidence>
<proteinExistence type="predicted"/>
<gene>
    <name evidence="1" type="ORF">SAMN02910291_02672</name>
</gene>
<protein>
    <submittedName>
        <fullName evidence="1">Uncharacterized protein</fullName>
    </submittedName>
</protein>
<dbReference type="Proteomes" id="UP000182680">
    <property type="component" value="Unassembled WGS sequence"/>
</dbReference>
<evidence type="ECO:0000313" key="1">
    <source>
        <dbReference type="EMBL" id="SFW71399.1"/>
    </source>
</evidence>
<dbReference type="AlphaFoldDB" id="A0AA94HV43"/>
<accession>A0AA94HV43</accession>
<reference evidence="2" key="1">
    <citation type="submission" date="2016-11" db="EMBL/GenBank/DDBJ databases">
        <authorList>
            <person name="Jaros S."/>
            <person name="Januszkiewicz K."/>
            <person name="Wedrychowicz H."/>
        </authorList>
    </citation>
    <scope>NUCLEOTIDE SEQUENCE [LARGE SCALE GENOMIC DNA]</scope>
    <source>
        <strain evidence="2">DSM 7057</strain>
    </source>
</reference>